<name>A0A8H8RDW2_9HELO</name>
<keyword evidence="1" id="KW-1133">Transmembrane helix</keyword>
<keyword evidence="1" id="KW-0812">Transmembrane</keyword>
<dbReference type="Proteomes" id="UP000462212">
    <property type="component" value="Unassembled WGS sequence"/>
</dbReference>
<protein>
    <submittedName>
        <fullName evidence="2">N-acetylglucosaminyl-phosphatidylinositol biosynthetic protein</fullName>
    </submittedName>
</protein>
<dbReference type="EMBL" id="QGMJ01000863">
    <property type="protein sequence ID" value="TVY33108.1"/>
    <property type="molecule type" value="Genomic_DNA"/>
</dbReference>
<dbReference type="Pfam" id="PF05024">
    <property type="entry name" value="Gpi1"/>
    <property type="match status" value="1"/>
</dbReference>
<comment type="caution">
    <text evidence="2">The sequence shown here is derived from an EMBL/GenBank/DDBJ whole genome shotgun (WGS) entry which is preliminary data.</text>
</comment>
<organism evidence="2 3">
    <name type="scientific">Lachnellula subtilissima</name>
    <dbReference type="NCBI Taxonomy" id="602034"/>
    <lineage>
        <taxon>Eukaryota</taxon>
        <taxon>Fungi</taxon>
        <taxon>Dikarya</taxon>
        <taxon>Ascomycota</taxon>
        <taxon>Pezizomycotina</taxon>
        <taxon>Leotiomycetes</taxon>
        <taxon>Helotiales</taxon>
        <taxon>Lachnaceae</taxon>
        <taxon>Lachnellula</taxon>
    </lineage>
</organism>
<reference evidence="2 3" key="1">
    <citation type="submission" date="2018-05" db="EMBL/GenBank/DDBJ databases">
        <title>Genome sequencing and assembly of the regulated plant pathogen Lachnellula willkommii and related sister species for the development of diagnostic species identification markers.</title>
        <authorList>
            <person name="Giroux E."/>
            <person name="Bilodeau G."/>
        </authorList>
    </citation>
    <scope>NUCLEOTIDE SEQUENCE [LARGE SCALE GENOMIC DNA]</scope>
    <source>
        <strain evidence="2 3">CBS 197.66</strain>
    </source>
</reference>
<sequence>MHPFSVLTLAIFVAGYITARWDLVTRLYELANFAWDHGVVTRTAKGFAILSLFFFLFIIPLERLASRETHSWESVMPDHDGLMRIFWPSDLSRSDAPGIIVGWRNSGLDVFVVAILEEVDARSVENALKVGTLFRSASHPIARIYELCGRPSMEVLGLANSPQIEVEVLQIHASKGPHLRMPQISCARASTVQIIMFERPLPNRMQYISLNPISLALGDKAEKTNHAPGSVDAEEEKEEMKNRARTKHLVEKLRLHTVSIHPPSQKEQALPRIVNQINCSFELNKLLQKNISLVGRRSRRSLSVSERVVESATGMRDFVIVALWRVMTLYIYPIIRRGFILGLVCHRFTAEALLLVLEWRAKPDYAALKDISATAQQVEIRLQQFCYWPVQYITLRKRKNDWESVTTSHPDYIRFYNSLWLVANDVIIGIALGSYIIDNSAWVAESISEFLSLYSIAVLRRTIAWLMDWPAGLKLNNELAAFLGDLFLWVIDHWSNCLEALRPVLPHLIWFIGFSSFAGASMPIALFSDLLSILTIHIYSFYMASARIFNWQYTILLSLFQLFRGKKHNVLRKRIDSCDYDLDQLLLGTILFTLLFFLLPTVIVFYLTFACSRMATISLKAVLDTLLACLNHFPLFALMLRIKDSQRLPGGICFELKDTQQLTLSTPTTDSHGPPPTSYIYL</sequence>
<dbReference type="InterPro" id="IPR007720">
    <property type="entry name" value="PigQ/GPI1"/>
</dbReference>
<feature type="transmembrane region" description="Helical" evidence="1">
    <location>
        <begin position="584"/>
        <end position="609"/>
    </location>
</feature>
<proteinExistence type="predicted"/>
<keyword evidence="3" id="KW-1185">Reference proteome</keyword>
<dbReference type="GO" id="GO:0006506">
    <property type="term" value="P:GPI anchor biosynthetic process"/>
    <property type="evidence" value="ECO:0007669"/>
    <property type="project" value="InterPro"/>
</dbReference>
<dbReference type="GO" id="GO:0016020">
    <property type="term" value="C:membrane"/>
    <property type="evidence" value="ECO:0007669"/>
    <property type="project" value="InterPro"/>
</dbReference>
<evidence type="ECO:0000313" key="2">
    <source>
        <dbReference type="EMBL" id="TVY33108.1"/>
    </source>
</evidence>
<dbReference type="GO" id="GO:0005783">
    <property type="term" value="C:endoplasmic reticulum"/>
    <property type="evidence" value="ECO:0007669"/>
    <property type="project" value="TreeGrafter"/>
</dbReference>
<dbReference type="PANTHER" id="PTHR21329:SF3">
    <property type="entry name" value="PHOSPHATIDYLINOSITOL N-ACETYLGLUCOSAMINYLTRANSFERASE SUBUNIT Q"/>
    <property type="match status" value="1"/>
</dbReference>
<keyword evidence="1" id="KW-0472">Membrane</keyword>
<feature type="transmembrane region" description="Helical" evidence="1">
    <location>
        <begin position="43"/>
        <end position="61"/>
    </location>
</feature>
<accession>A0A8H8RDW2</accession>
<evidence type="ECO:0000256" key="1">
    <source>
        <dbReference type="SAM" id="Phobius"/>
    </source>
</evidence>
<gene>
    <name evidence="2" type="primary">gpi1</name>
    <name evidence="2" type="ORF">LSUB1_G005925</name>
</gene>
<dbReference type="OrthoDB" id="70250at2759"/>
<feature type="non-terminal residue" evidence="2">
    <location>
        <position position="1"/>
    </location>
</feature>
<dbReference type="AlphaFoldDB" id="A0A8H8RDW2"/>
<dbReference type="PANTHER" id="PTHR21329">
    <property type="entry name" value="PHOSPHATIDYLINOSITOL N-ACETYLGLUCOSAMINYLTRANSFERASE SUBUNIT Q-RELATED"/>
    <property type="match status" value="1"/>
</dbReference>
<feature type="transmembrane region" description="Helical" evidence="1">
    <location>
        <begin position="539"/>
        <end position="563"/>
    </location>
</feature>
<evidence type="ECO:0000313" key="3">
    <source>
        <dbReference type="Proteomes" id="UP000462212"/>
    </source>
</evidence>